<protein>
    <submittedName>
        <fullName evidence="3">Ig-like domain-containing protein</fullName>
    </submittedName>
</protein>
<dbReference type="EMBL" id="CP019336">
    <property type="protein sequence ID" value="AUC21152.1"/>
    <property type="molecule type" value="Genomic_DNA"/>
</dbReference>
<feature type="domain" description="DM13" evidence="1">
    <location>
        <begin position="297"/>
        <end position="398"/>
    </location>
</feature>
<keyword evidence="4" id="KW-1185">Reference proteome</keyword>
<evidence type="ECO:0000259" key="1">
    <source>
        <dbReference type="PROSITE" id="PS51549"/>
    </source>
</evidence>
<dbReference type="EMBL" id="JAUFQH010000012">
    <property type="protein sequence ID" value="MDN3620516.1"/>
    <property type="molecule type" value="Genomic_DNA"/>
</dbReference>
<evidence type="ECO:0000313" key="3">
    <source>
        <dbReference type="EMBL" id="MDN3620516.1"/>
    </source>
</evidence>
<proteinExistence type="predicted"/>
<dbReference type="SMART" id="SM00635">
    <property type="entry name" value="BID_2"/>
    <property type="match status" value="3"/>
</dbReference>
<reference evidence="3 5" key="1">
    <citation type="journal article" date="2014" name="Int. J. Syst. Evol. Microbiol.">
        <title>Complete genome sequence of Corynebacterium casei LMG S-19264T (=DSM 44701T), isolated from a smear-ripened cheese.</title>
        <authorList>
            <consortium name="US DOE Joint Genome Institute (JGI-PGF)"/>
            <person name="Walter F."/>
            <person name="Albersmeier A."/>
            <person name="Kalinowski J."/>
            <person name="Ruckert C."/>
        </authorList>
    </citation>
    <scope>NUCLEOTIDE SEQUENCE [LARGE SCALE GENOMIC DNA]</scope>
    <source>
        <strain evidence="3 5">CECT 8670</strain>
    </source>
</reference>
<gene>
    <name evidence="2" type="ORF">BTO15_03030</name>
    <name evidence="3" type="ORF">QWY81_13700</name>
</gene>
<dbReference type="InterPro" id="IPR008964">
    <property type="entry name" value="Invasin/intimin_cell_adhesion"/>
</dbReference>
<dbReference type="Pfam" id="PF02368">
    <property type="entry name" value="Big_2"/>
    <property type="match status" value="3"/>
</dbReference>
<dbReference type="AlphaFoldDB" id="A0AAJ1VHC6"/>
<name>A0AAJ1VHC6_9FLAO</name>
<dbReference type="SUPFAM" id="SSF49373">
    <property type="entry name" value="Invasin/intimin cell-adhesion fragments"/>
    <property type="match status" value="3"/>
</dbReference>
<evidence type="ECO:0000313" key="4">
    <source>
        <dbReference type="Proteomes" id="UP000232721"/>
    </source>
</evidence>
<reference evidence="2 4" key="2">
    <citation type="submission" date="2017-02" db="EMBL/GenBank/DDBJ databases">
        <title>Trade-off between light-utilization and light-protection in marine flavobacteria.</title>
        <authorList>
            <person name="Kumagai Y."/>
            <person name="Yoshizawa S."/>
            <person name="Kogure K."/>
            <person name="Iwasaki W."/>
        </authorList>
    </citation>
    <scope>NUCLEOTIDE SEQUENCE [LARGE SCALE GENOMIC DNA]</scope>
    <source>
        <strain evidence="2 4">KCTC 23670</strain>
    </source>
</reference>
<accession>A0AAJ1VHC6</accession>
<dbReference type="InterPro" id="IPR019545">
    <property type="entry name" value="DM13_domain"/>
</dbReference>
<dbReference type="Proteomes" id="UP000232721">
    <property type="component" value="Chromosome"/>
</dbReference>
<dbReference type="Proteomes" id="UP001228636">
    <property type="component" value="Unassembled WGS sequence"/>
</dbReference>
<reference evidence="3" key="3">
    <citation type="submission" date="2023-06" db="EMBL/GenBank/DDBJ databases">
        <authorList>
            <person name="Lucena T."/>
            <person name="Sun Q."/>
        </authorList>
    </citation>
    <scope>NUCLEOTIDE SEQUENCE</scope>
    <source>
        <strain evidence="3">CECT 8670</strain>
    </source>
</reference>
<evidence type="ECO:0000313" key="5">
    <source>
        <dbReference type="Proteomes" id="UP001228636"/>
    </source>
</evidence>
<dbReference type="Gene3D" id="2.60.40.1080">
    <property type="match status" value="3"/>
</dbReference>
<sequence>MRSLQFILFLSLIFNSCIEDDIIADNQPEILSFNNSITELGIKNTHLYNTKYTNNIGEITTPQINWNSSNANIVSVSNTGLLTALSIGTSVITASVTTESGSIITNENNIEVIAVDKKLTIDNVIEEIIISKTYQYTSTFTNELGEIEDLKVSWNSSNPSIITVSNEGLITAISEGTATVTASTTTADGKTISTEDTVAVVTIDERISINNPIEELNINNTHQYTTTYTNSSGETENTTITWQSSNTNVSTVSNTGLITAIAPGEAVISATVNSSNNTITTQDTVIVIGNTTQEKTGTLKTSSSYELRGDFTLKEIPNTNDLELTIDENYKASDRLPGLYLYFTNNINTVANAKEIQKVTVFEGAHTYIIKNTGINDFTHLLYWCKPFGVDVGNGETK</sequence>
<dbReference type="PROSITE" id="PS51549">
    <property type="entry name" value="DM13"/>
    <property type="match status" value="1"/>
</dbReference>
<evidence type="ECO:0000313" key="2">
    <source>
        <dbReference type="EMBL" id="AUC21152.1"/>
    </source>
</evidence>
<dbReference type="InterPro" id="IPR003343">
    <property type="entry name" value="Big_2"/>
</dbReference>
<organism evidence="3 5">
    <name type="scientific">Polaribacter sejongensis</name>
    <dbReference type="NCBI Taxonomy" id="985043"/>
    <lineage>
        <taxon>Bacteria</taxon>
        <taxon>Pseudomonadati</taxon>
        <taxon>Bacteroidota</taxon>
        <taxon>Flavobacteriia</taxon>
        <taxon>Flavobacteriales</taxon>
        <taxon>Flavobacteriaceae</taxon>
    </lineage>
</organism>
<dbReference type="RefSeq" id="WP_208890364.1">
    <property type="nucleotide sequence ID" value="NZ_CP019336.1"/>
</dbReference>